<dbReference type="GO" id="GO:0004497">
    <property type="term" value="F:monooxygenase activity"/>
    <property type="evidence" value="ECO:0007669"/>
    <property type="project" value="UniProtKB-KW"/>
</dbReference>
<reference evidence="1" key="1">
    <citation type="submission" date="2019-08" db="EMBL/GenBank/DDBJ databases">
        <authorList>
            <person name="Liu F."/>
        </authorList>
    </citation>
    <scope>NUCLEOTIDE SEQUENCE [LARGE SCALE GENOMIC DNA]</scope>
    <source>
        <strain evidence="1">PA1801</strain>
        <tissue evidence="1">Leaf</tissue>
    </source>
</reference>
<dbReference type="AlphaFoldDB" id="A0A5B6V6L5"/>
<evidence type="ECO:0000313" key="2">
    <source>
        <dbReference type="Proteomes" id="UP000325315"/>
    </source>
</evidence>
<sequence>MGLIGKLKRKDIDQFNEDFSDFSLSSPATKIRRLDADLPPIIEEDSLPENHEKAIVLFNPNPLLLHDTPPLSSPPSTLSFSFDSHLLSGFKILILDFCCADQILRAADMKSAETEENKMENGGCLAVVPWVPSQIASVESRDSEQQVPALMETDEMDVEENCSNNGSMQEEHGYELDGLKPRDALHNWAQQQHCMLPQPPQNPFTPITWSD</sequence>
<keyword evidence="2" id="KW-1185">Reference proteome</keyword>
<proteinExistence type="predicted"/>
<organism evidence="1 2">
    <name type="scientific">Gossypium australe</name>
    <dbReference type="NCBI Taxonomy" id="47621"/>
    <lineage>
        <taxon>Eukaryota</taxon>
        <taxon>Viridiplantae</taxon>
        <taxon>Streptophyta</taxon>
        <taxon>Embryophyta</taxon>
        <taxon>Tracheophyta</taxon>
        <taxon>Spermatophyta</taxon>
        <taxon>Magnoliopsida</taxon>
        <taxon>eudicotyledons</taxon>
        <taxon>Gunneridae</taxon>
        <taxon>Pentapetalae</taxon>
        <taxon>rosids</taxon>
        <taxon>malvids</taxon>
        <taxon>Malvales</taxon>
        <taxon>Malvaceae</taxon>
        <taxon>Malvoideae</taxon>
        <taxon>Gossypium</taxon>
    </lineage>
</organism>
<gene>
    <name evidence="1" type="ORF">EPI10_008862</name>
</gene>
<dbReference type="EMBL" id="SMMG02000008">
    <property type="protein sequence ID" value="KAA3464636.1"/>
    <property type="molecule type" value="Genomic_DNA"/>
</dbReference>
<comment type="caution">
    <text evidence="1">The sequence shown here is derived from an EMBL/GenBank/DDBJ whole genome shotgun (WGS) entry which is preliminary data.</text>
</comment>
<dbReference type="OrthoDB" id="1937743at2759"/>
<evidence type="ECO:0000313" key="1">
    <source>
        <dbReference type="EMBL" id="KAA3464636.1"/>
    </source>
</evidence>
<keyword evidence="1" id="KW-0560">Oxidoreductase</keyword>
<dbReference type="Proteomes" id="UP000325315">
    <property type="component" value="Unassembled WGS sequence"/>
</dbReference>
<accession>A0A5B6V6L5</accession>
<dbReference type="PANTHER" id="PTHR35510:SF1">
    <property type="entry name" value="DBH-LIKE MONOOXYGENASE"/>
    <property type="match status" value="1"/>
</dbReference>
<dbReference type="PANTHER" id="PTHR35510">
    <property type="entry name" value="DBH-LIKE MONOOXYGENASE"/>
    <property type="match status" value="1"/>
</dbReference>
<protein>
    <submittedName>
        <fullName evidence="1">DBH-like monooxygenase</fullName>
    </submittedName>
</protein>
<keyword evidence="1" id="KW-0503">Monooxygenase</keyword>
<name>A0A5B6V6L5_9ROSI</name>